<dbReference type="RefSeq" id="XP_024577830.1">
    <property type="nucleotide sequence ID" value="XM_024727232.1"/>
</dbReference>
<proteinExistence type="predicted"/>
<protein>
    <submittedName>
        <fullName evidence="1">Uncharacterized protein</fullName>
    </submittedName>
</protein>
<reference evidence="2" key="1">
    <citation type="submission" date="2014-09" db="EMBL/GenBank/DDBJ databases">
        <authorList>
            <person name="Sharma Rahul"/>
            <person name="Thines Marco"/>
        </authorList>
    </citation>
    <scope>NUCLEOTIDE SEQUENCE [LARGE SCALE GENOMIC DNA]</scope>
</reference>
<dbReference type="Proteomes" id="UP000054928">
    <property type="component" value="Unassembled WGS sequence"/>
</dbReference>
<dbReference type="EMBL" id="CCYD01000553">
    <property type="protein sequence ID" value="CEG41461.1"/>
    <property type="molecule type" value="Genomic_DNA"/>
</dbReference>
<organism evidence="1 2">
    <name type="scientific">Plasmopara halstedii</name>
    <name type="common">Downy mildew of sunflower</name>
    <dbReference type="NCBI Taxonomy" id="4781"/>
    <lineage>
        <taxon>Eukaryota</taxon>
        <taxon>Sar</taxon>
        <taxon>Stramenopiles</taxon>
        <taxon>Oomycota</taxon>
        <taxon>Peronosporomycetes</taxon>
        <taxon>Peronosporales</taxon>
        <taxon>Peronosporaceae</taxon>
        <taxon>Plasmopara</taxon>
    </lineage>
</organism>
<sequence>MTAKVGSSKRLKEDQNQMTSEYVAKVWTLKQFMRAHNRAYDCTISATRL</sequence>
<keyword evidence="2" id="KW-1185">Reference proteome</keyword>
<evidence type="ECO:0000313" key="1">
    <source>
        <dbReference type="EMBL" id="CEG41461.1"/>
    </source>
</evidence>
<accession>A0A0P1AKL0</accession>
<evidence type="ECO:0000313" key="2">
    <source>
        <dbReference type="Proteomes" id="UP000054928"/>
    </source>
</evidence>
<dbReference type="GeneID" id="36406861"/>
<dbReference type="AlphaFoldDB" id="A0A0P1AKL0"/>
<name>A0A0P1AKL0_PLAHL</name>